<reference evidence="6" key="1">
    <citation type="submission" date="2022-11" db="EMBL/GenBank/DDBJ databases">
        <title>Centuries of genome instability and evolution in soft-shell clam transmissible cancer (bioRxiv).</title>
        <authorList>
            <person name="Hart S.F.M."/>
            <person name="Yonemitsu M.A."/>
            <person name="Giersch R.M."/>
            <person name="Beal B.F."/>
            <person name="Arriagada G."/>
            <person name="Davis B.W."/>
            <person name="Ostrander E.A."/>
            <person name="Goff S.P."/>
            <person name="Metzger M.J."/>
        </authorList>
    </citation>
    <scope>NUCLEOTIDE SEQUENCE</scope>
    <source>
        <strain evidence="6">MELC-2E11</strain>
        <tissue evidence="6">Siphon/mantle</tissue>
    </source>
</reference>
<evidence type="ECO:0000256" key="2">
    <source>
        <dbReference type="ARBA" id="ARBA00022566"/>
    </source>
</evidence>
<organism evidence="6 7">
    <name type="scientific">Mya arenaria</name>
    <name type="common">Soft-shell clam</name>
    <dbReference type="NCBI Taxonomy" id="6604"/>
    <lineage>
        <taxon>Eukaryota</taxon>
        <taxon>Metazoa</taxon>
        <taxon>Spiralia</taxon>
        <taxon>Lophotrochozoa</taxon>
        <taxon>Mollusca</taxon>
        <taxon>Bivalvia</taxon>
        <taxon>Autobranchia</taxon>
        <taxon>Heteroconchia</taxon>
        <taxon>Euheterodonta</taxon>
        <taxon>Imparidentia</taxon>
        <taxon>Neoheterodontei</taxon>
        <taxon>Myida</taxon>
        <taxon>Myoidea</taxon>
        <taxon>Myidae</taxon>
        <taxon>Mya</taxon>
    </lineage>
</organism>
<feature type="region of interest" description="Disordered" evidence="4">
    <location>
        <begin position="651"/>
        <end position="676"/>
    </location>
</feature>
<dbReference type="PROSITE" id="PS50042">
    <property type="entry name" value="CNMP_BINDING_3"/>
    <property type="match status" value="2"/>
</dbReference>
<dbReference type="PANTHER" id="PTHR11635">
    <property type="entry name" value="CAMP-DEPENDENT PROTEIN KINASE REGULATORY CHAIN"/>
    <property type="match status" value="1"/>
</dbReference>
<feature type="compositionally biased region" description="Polar residues" evidence="4">
    <location>
        <begin position="1"/>
        <end position="10"/>
    </location>
</feature>
<keyword evidence="2" id="KW-0547">Nucleotide-binding</keyword>
<evidence type="ECO:0000259" key="5">
    <source>
        <dbReference type="PROSITE" id="PS50042"/>
    </source>
</evidence>
<feature type="compositionally biased region" description="Basic and acidic residues" evidence="4">
    <location>
        <begin position="667"/>
        <end position="676"/>
    </location>
</feature>
<protein>
    <recommendedName>
        <fullName evidence="5">Cyclic nucleotide-binding domain-containing protein</fullName>
    </recommendedName>
</protein>
<dbReference type="InterPro" id="IPR050503">
    <property type="entry name" value="cAMP-dep_PK_reg_su-like"/>
</dbReference>
<dbReference type="InterPro" id="IPR018490">
    <property type="entry name" value="cNMP-bd_dom_sf"/>
</dbReference>
<proteinExistence type="inferred from homology"/>
<dbReference type="Gene3D" id="2.60.120.10">
    <property type="entry name" value="Jelly Rolls"/>
    <property type="match status" value="2"/>
</dbReference>
<evidence type="ECO:0000256" key="3">
    <source>
        <dbReference type="ARBA" id="ARBA00023149"/>
    </source>
</evidence>
<accession>A0ABY7FAD8</accession>
<evidence type="ECO:0000256" key="1">
    <source>
        <dbReference type="ARBA" id="ARBA00005753"/>
    </source>
</evidence>
<dbReference type="EMBL" id="CP111022">
    <property type="protein sequence ID" value="WAR19060.1"/>
    <property type="molecule type" value="Genomic_DNA"/>
</dbReference>
<feature type="domain" description="Cyclic nucleotide-binding" evidence="5">
    <location>
        <begin position="63"/>
        <end position="122"/>
    </location>
</feature>
<comment type="similarity">
    <text evidence="1">Belongs to the cAMP-dependent kinase regulatory chain family.</text>
</comment>
<dbReference type="InterPro" id="IPR014710">
    <property type="entry name" value="RmlC-like_jellyroll"/>
</dbReference>
<dbReference type="CDD" id="cd00038">
    <property type="entry name" value="CAP_ED"/>
    <property type="match status" value="1"/>
</dbReference>
<feature type="compositionally biased region" description="Basic and acidic residues" evidence="4">
    <location>
        <begin position="13"/>
        <end position="30"/>
    </location>
</feature>
<dbReference type="InterPro" id="IPR000595">
    <property type="entry name" value="cNMP-bd_dom"/>
</dbReference>
<feature type="domain" description="Cyclic nucleotide-binding" evidence="5">
    <location>
        <begin position="125"/>
        <end position="173"/>
    </location>
</feature>
<evidence type="ECO:0000313" key="7">
    <source>
        <dbReference type="Proteomes" id="UP001164746"/>
    </source>
</evidence>
<keyword evidence="3" id="KW-0114">cAMP</keyword>
<gene>
    <name evidence="6" type="ORF">MAR_000898</name>
</gene>
<name>A0ABY7FAD8_MYAAR</name>
<keyword evidence="2" id="KW-0116">cAMP-binding</keyword>
<dbReference type="Proteomes" id="UP001164746">
    <property type="component" value="Chromosome 11"/>
</dbReference>
<keyword evidence="7" id="KW-1185">Reference proteome</keyword>
<evidence type="ECO:0000256" key="4">
    <source>
        <dbReference type="SAM" id="MobiDB-lite"/>
    </source>
</evidence>
<evidence type="ECO:0000313" key="6">
    <source>
        <dbReference type="EMBL" id="WAR19060.1"/>
    </source>
</evidence>
<feature type="region of interest" description="Disordered" evidence="4">
    <location>
        <begin position="1"/>
        <end position="47"/>
    </location>
</feature>
<dbReference type="SUPFAM" id="SSF51206">
    <property type="entry name" value="cAMP-binding domain-like"/>
    <property type="match status" value="2"/>
</dbReference>
<dbReference type="PANTHER" id="PTHR11635:SF152">
    <property type="entry name" value="CAMP-DEPENDENT PROTEIN KINASE TYPE I REGULATORY SUBUNIT-RELATED"/>
    <property type="match status" value="1"/>
</dbReference>
<sequence>MLSGKTSVFIDTTKSDDDADHPDADNKNEDQESSEGSLNGEEIGTKKKKPLDRSKYGKFIIHFGAGKSFGEIALISEDSVRNATVIGDEDTDLLVIHRDLFNRSMKAQQEKEYAERKAFIEESWLFSDWSAKFKHLLEMSLRKEVLHYGTCLMKQGEPADGLIFILSGQAKLMTDPGRHAQQFPQLMTQRSVIEREFGINNKENVHRKTPRGLTQRQIRVRRKEGYAAAERRYMTKTIDVCTIERNEALGDMEMVMEMDTCPCTVTCTANTTVLILDAKNYDRLVVKKNPNTITKLRHSVLKKLHSRLSTTNGCHVPLLKTVHDKLAEELRPKIREESKRIKVDDDRNTKLAMMVKLYLKDRGPLLDPLLPDSFQARLSSERRNKLLEKRINQKIEDAALQRQRRHRAPRSLKQLKSSAAESELLHPGGSWLATAKPSMDRQIRPKTAIGIESRSAIEALGAQRPETSPSKSGGVFHLTECETSDETGETVSKERSVLVTEEFDHVFQQIDTIQRGKSVARSKVICSVAAKSELRDETERAHLGYTADDMYDLHDDDYFDYETSASKLKSLEERMKTFCDGVRTKRYNDPLRVDEMRTFIVKDSDSVPMSGGTVYVNRRPCLLPRNARAGSDVHQHVRRYIITRDASQYTSSASSLRPKSAMVVSNKQRERPRTAY</sequence>